<accession>A0A286GVW8</accession>
<keyword evidence="3" id="KW-0808">Transferase</keyword>
<feature type="transmembrane region" description="Helical" evidence="1">
    <location>
        <begin position="131"/>
        <end position="156"/>
    </location>
</feature>
<keyword evidence="1" id="KW-0472">Membrane</keyword>
<dbReference type="SUPFAM" id="SSF55874">
    <property type="entry name" value="ATPase domain of HSP90 chaperone/DNA topoisomerase II/histidine kinase"/>
    <property type="match status" value="1"/>
</dbReference>
<dbReference type="OrthoDB" id="9792992at2"/>
<proteinExistence type="predicted"/>
<name>A0A286GVW8_9BACT</name>
<dbReference type="GO" id="GO:0016020">
    <property type="term" value="C:membrane"/>
    <property type="evidence" value="ECO:0007669"/>
    <property type="project" value="InterPro"/>
</dbReference>
<feature type="transmembrane region" description="Helical" evidence="1">
    <location>
        <begin position="52"/>
        <end position="76"/>
    </location>
</feature>
<gene>
    <name evidence="3" type="ORF">SAMN06269250_6324</name>
</gene>
<dbReference type="Proteomes" id="UP000219452">
    <property type="component" value="Unassembled WGS sequence"/>
</dbReference>
<feature type="transmembrane region" description="Helical" evidence="1">
    <location>
        <begin position="88"/>
        <end position="109"/>
    </location>
</feature>
<dbReference type="EMBL" id="OCNH01000009">
    <property type="protein sequence ID" value="SOD99229.1"/>
    <property type="molecule type" value="Genomic_DNA"/>
</dbReference>
<dbReference type="PANTHER" id="PTHR34220:SF7">
    <property type="entry name" value="SENSOR HISTIDINE KINASE YPDA"/>
    <property type="match status" value="1"/>
</dbReference>
<evidence type="ECO:0000259" key="2">
    <source>
        <dbReference type="Pfam" id="PF06580"/>
    </source>
</evidence>
<dbReference type="Pfam" id="PF06580">
    <property type="entry name" value="His_kinase"/>
    <property type="match status" value="1"/>
</dbReference>
<dbReference type="InterPro" id="IPR050640">
    <property type="entry name" value="Bact_2-comp_sensor_kinase"/>
</dbReference>
<dbReference type="GO" id="GO:0000155">
    <property type="term" value="F:phosphorelay sensor kinase activity"/>
    <property type="evidence" value="ECO:0007669"/>
    <property type="project" value="InterPro"/>
</dbReference>
<keyword evidence="4" id="KW-1185">Reference proteome</keyword>
<dbReference type="Gene3D" id="3.30.565.10">
    <property type="entry name" value="Histidine kinase-like ATPase, C-terminal domain"/>
    <property type="match status" value="1"/>
</dbReference>
<dbReference type="PANTHER" id="PTHR34220">
    <property type="entry name" value="SENSOR HISTIDINE KINASE YPDA"/>
    <property type="match status" value="1"/>
</dbReference>
<evidence type="ECO:0000256" key="1">
    <source>
        <dbReference type="SAM" id="Phobius"/>
    </source>
</evidence>
<keyword evidence="1" id="KW-0812">Transmembrane</keyword>
<protein>
    <submittedName>
        <fullName evidence="3">Histidine kinase</fullName>
    </submittedName>
</protein>
<evidence type="ECO:0000313" key="3">
    <source>
        <dbReference type="EMBL" id="SOD99229.1"/>
    </source>
</evidence>
<dbReference type="AlphaFoldDB" id="A0A286GVW8"/>
<keyword evidence="1" id="KW-1133">Transmembrane helix</keyword>
<feature type="domain" description="Signal transduction histidine kinase internal region" evidence="2">
    <location>
        <begin position="172"/>
        <end position="252"/>
    </location>
</feature>
<evidence type="ECO:0000313" key="4">
    <source>
        <dbReference type="Proteomes" id="UP000219452"/>
    </source>
</evidence>
<dbReference type="InterPro" id="IPR036890">
    <property type="entry name" value="HATPase_C_sf"/>
</dbReference>
<dbReference type="InterPro" id="IPR010559">
    <property type="entry name" value="Sig_transdc_His_kin_internal"/>
</dbReference>
<keyword evidence="3" id="KW-0418">Kinase</keyword>
<organism evidence="3 4">
    <name type="scientific">Spirosoma fluviale</name>
    <dbReference type="NCBI Taxonomy" id="1597977"/>
    <lineage>
        <taxon>Bacteria</taxon>
        <taxon>Pseudomonadati</taxon>
        <taxon>Bacteroidota</taxon>
        <taxon>Cytophagia</taxon>
        <taxon>Cytophagales</taxon>
        <taxon>Cytophagaceae</taxon>
        <taxon>Spirosoma</taxon>
    </lineage>
</organism>
<sequence length="361" mass="41407">MLKSAINFFRASYKRLLLLALFSLFVYGSFFLLSYVVNPAQTARNFAGRSSIPLSILTFVIESVITHYILIFVVILPAMRRERSFRSVVSIGLLLFIVKFAYDYIFFLIDRAQRARDITDSSPAELPENSIGWVLIMSYFFVLVTSFSAALLVEWVHKGKERIRLEKQKTEAELKALKHQINPHFLFNSLSFIYGKVIKLDKETADSILMLANIMRYAFGKNTRIDGTVNIMDELEHLKNVIEINQRRHNHQLNICYDEQIDDQSTSIIPLVLITLVENAFKHGDLHDSAHPLTIRINTSVDELLFDISNKKGKGLKELSNGIGLQNIRQQLILTYGNRSTFLIEESELHFNVSLTITFPV</sequence>
<reference evidence="4" key="1">
    <citation type="submission" date="2017-09" db="EMBL/GenBank/DDBJ databases">
        <authorList>
            <person name="Varghese N."/>
            <person name="Submissions S."/>
        </authorList>
    </citation>
    <scope>NUCLEOTIDE SEQUENCE [LARGE SCALE GENOMIC DNA]</scope>
    <source>
        <strain evidence="4">DSM 29961</strain>
    </source>
</reference>